<sequence>LDLPINEKLVEICKNLPICTEWPQVVIENCKHEAIFYVLKVNAVDTSKALSAVDPSILVKTQFPMMPNVLTAKILHIFEIDFNLDEKERLVVLSQPFQKDNFVSTQINAVVPFQYLTRFQQQQLVLKNPPLQFETCGHIAHYNLFTPEQFALRNYIGMTTLDQNIKTVILKTQPISNQFRTFEFVLIAGVEKYETTVQQNGFKLKLNLQTCYFNSRLQNEHEQVVEMIKNDPERGFVFDATAGVGPFGIPLALSKINVLMNDLNVESYNYQLENIKLNNCQKYAKCLNQDSFQLIKEVVQNPNQFFDMKCTHIILNLPELSVDFLSSLQNIKCDQRFFIETFTRQKLHFVEDLLVRATAAKKGWDFVFDELKMENQIVEGFGCDVFDIKDLDKDEIRKFQRFYKEFEVQIVRDVGTTKWMVR</sequence>
<name>A0A146KC08_9EUKA</name>
<dbReference type="InterPro" id="IPR030382">
    <property type="entry name" value="MeTrfase_TRM5/TYW2"/>
</dbReference>
<dbReference type="GO" id="GO:0008175">
    <property type="term" value="F:tRNA methyltransferase activity"/>
    <property type="evidence" value="ECO:0007669"/>
    <property type="project" value="TreeGrafter"/>
</dbReference>
<keyword evidence="4" id="KW-0949">S-adenosyl-L-methionine</keyword>
<evidence type="ECO:0000256" key="2">
    <source>
        <dbReference type="ARBA" id="ARBA00022603"/>
    </source>
</evidence>
<dbReference type="Gene3D" id="3.40.50.150">
    <property type="entry name" value="Vaccinia Virus protein VP39"/>
    <property type="match status" value="1"/>
</dbReference>
<dbReference type="AlphaFoldDB" id="A0A146KC08"/>
<dbReference type="InterPro" id="IPR029063">
    <property type="entry name" value="SAM-dependent_MTases_sf"/>
</dbReference>
<keyword evidence="5" id="KW-0819">tRNA processing</keyword>
<proteinExistence type="predicted"/>
<keyword evidence="3" id="KW-0808">Transferase</keyword>
<reference evidence="7" key="1">
    <citation type="submission" date="2015-07" db="EMBL/GenBank/DDBJ databases">
        <title>Adaptation to a free-living lifestyle via gene acquisitions in the diplomonad Trepomonas sp. PC1.</title>
        <authorList>
            <person name="Xu F."/>
            <person name="Jerlstrom-Hultqvist J."/>
            <person name="Kolisko M."/>
            <person name="Simpson A.G.B."/>
            <person name="Roger A.J."/>
            <person name="Svard S.G."/>
            <person name="Andersson J.O."/>
        </authorList>
    </citation>
    <scope>NUCLEOTIDE SEQUENCE</scope>
    <source>
        <strain evidence="7">PC1</strain>
    </source>
</reference>
<feature type="non-terminal residue" evidence="7">
    <location>
        <position position="422"/>
    </location>
</feature>
<dbReference type="PANTHER" id="PTHR23245">
    <property type="entry name" value="TRNA METHYLTRANSFERASE"/>
    <property type="match status" value="1"/>
</dbReference>
<evidence type="ECO:0000256" key="3">
    <source>
        <dbReference type="ARBA" id="ARBA00022679"/>
    </source>
</evidence>
<evidence type="ECO:0000256" key="4">
    <source>
        <dbReference type="ARBA" id="ARBA00022691"/>
    </source>
</evidence>
<dbReference type="PROSITE" id="PS51684">
    <property type="entry name" value="SAM_MT_TRM5_TYW2"/>
    <property type="match status" value="1"/>
</dbReference>
<dbReference type="Pfam" id="PF02475">
    <property type="entry name" value="TRM5-TYW2_MTfase"/>
    <property type="match status" value="1"/>
</dbReference>
<dbReference type="InterPro" id="IPR056743">
    <property type="entry name" value="TRM5-TYW2-like_MTfase"/>
</dbReference>
<dbReference type="PANTHER" id="PTHR23245:SF36">
    <property type="entry name" value="TRNA (GUANINE(37)-N1)-METHYLTRANSFERASE"/>
    <property type="match status" value="1"/>
</dbReference>
<keyword evidence="2" id="KW-0489">Methyltransferase</keyword>
<gene>
    <name evidence="7" type="ORF">TPC1_14996</name>
</gene>
<feature type="non-terminal residue" evidence="7">
    <location>
        <position position="1"/>
    </location>
</feature>
<evidence type="ECO:0000256" key="5">
    <source>
        <dbReference type="ARBA" id="ARBA00022694"/>
    </source>
</evidence>
<evidence type="ECO:0000256" key="1">
    <source>
        <dbReference type="ARBA" id="ARBA00022490"/>
    </source>
</evidence>
<protein>
    <submittedName>
        <fullName evidence="7">Met-10+ protein</fullName>
    </submittedName>
</protein>
<dbReference type="SUPFAM" id="SSF53335">
    <property type="entry name" value="S-adenosyl-L-methionine-dependent methyltransferases"/>
    <property type="match status" value="1"/>
</dbReference>
<evidence type="ECO:0000259" key="6">
    <source>
        <dbReference type="PROSITE" id="PS51684"/>
    </source>
</evidence>
<feature type="domain" description="SAM-dependent methyltransferase TRM5/TYW2-type" evidence="6">
    <location>
        <begin position="133"/>
        <end position="422"/>
    </location>
</feature>
<organism evidence="7">
    <name type="scientific">Trepomonas sp. PC1</name>
    <dbReference type="NCBI Taxonomy" id="1076344"/>
    <lineage>
        <taxon>Eukaryota</taxon>
        <taxon>Metamonada</taxon>
        <taxon>Diplomonadida</taxon>
        <taxon>Hexamitidae</taxon>
        <taxon>Hexamitinae</taxon>
        <taxon>Trepomonas</taxon>
    </lineage>
</organism>
<evidence type="ECO:0000313" key="7">
    <source>
        <dbReference type="EMBL" id="JAP92909.1"/>
    </source>
</evidence>
<dbReference type="EMBL" id="GDID01003697">
    <property type="protein sequence ID" value="JAP92909.1"/>
    <property type="molecule type" value="Transcribed_RNA"/>
</dbReference>
<dbReference type="Gene3D" id="3.30.300.110">
    <property type="entry name" value="Met-10+ protein-like domains"/>
    <property type="match status" value="1"/>
</dbReference>
<dbReference type="GO" id="GO:0005737">
    <property type="term" value="C:cytoplasm"/>
    <property type="evidence" value="ECO:0007669"/>
    <property type="project" value="TreeGrafter"/>
</dbReference>
<dbReference type="GO" id="GO:0002939">
    <property type="term" value="P:tRNA N1-guanine methylation"/>
    <property type="evidence" value="ECO:0007669"/>
    <property type="project" value="TreeGrafter"/>
</dbReference>
<accession>A0A146KC08</accession>
<keyword evidence="1" id="KW-0963">Cytoplasm</keyword>